<dbReference type="GO" id="GO:0016787">
    <property type="term" value="F:hydrolase activity"/>
    <property type="evidence" value="ECO:0007669"/>
    <property type="project" value="UniProtKB-KW"/>
</dbReference>
<dbReference type="SUPFAM" id="SSF52540">
    <property type="entry name" value="P-loop containing nucleoside triphosphate hydrolases"/>
    <property type="match status" value="2"/>
</dbReference>
<evidence type="ECO:0000256" key="2">
    <source>
        <dbReference type="ARBA" id="ARBA00022801"/>
    </source>
</evidence>
<dbReference type="Pfam" id="PF04851">
    <property type="entry name" value="ResIII"/>
    <property type="match status" value="1"/>
</dbReference>
<keyword evidence="3" id="KW-0347">Helicase</keyword>
<keyword evidence="2" id="KW-0378">Hydrolase</keyword>
<evidence type="ECO:0000256" key="1">
    <source>
        <dbReference type="ARBA" id="ARBA00022741"/>
    </source>
</evidence>
<proteinExistence type="predicted"/>
<evidence type="ECO:0000256" key="4">
    <source>
        <dbReference type="ARBA" id="ARBA00022840"/>
    </source>
</evidence>
<sequence>MAQTYLTHYGYHIDINSISNDKFTQIISDLTVHPMNKDLTEKQIKEATFEIYKYSDDRTQIIVPRYYGIQRYGIPDNITFEPEETVLEFKKELKETQKEVIDKCIKYMKTNGGGLLSVPCGFGKTVCALYIASKLGYKTLIVVNRSSLLKQWVDRIKEFMNIDEKNIGIIRQQIIRIDNKDIVVGMLATMARRELTEFYKQFGLVIFDEAHFLCCKSYSKALLQIGAKYTLSMTATPYRGDGLIKIMYWFCGGTIYRERLKMNKNVVVKVINYKSTNKNLFVSKKRWFQGEQRSDTIKMGSNLAKINDRNILIINIINFIRKYYPERKILVLNKLKQHSIMLKKEVDRLIKQDVENNIIDEDDIKTYLYNGDTPANQRLSAETDGDIIFGTYQMMGVGIDIAHLNTLILASPQKDVMQSTGRIMRKTLVSGSVRPLIIDISDDLDCFTKWRDDRQIYYKTCKYKISNYYAKNNKFVIREEYDGENTNLKLHDPNIFLHNQINDFNEIQNELNQNNLLPVYETYKNTDLLSIFHVNKLTPSDFETVILKDAENTKTINLNEDINFDDENEKSLISSIKNIKDNKYIVPTKRLF</sequence>
<dbReference type="GO" id="GO:0005524">
    <property type="term" value="F:ATP binding"/>
    <property type="evidence" value="ECO:0007669"/>
    <property type="project" value="UniProtKB-KW"/>
</dbReference>
<dbReference type="GO" id="GO:0003677">
    <property type="term" value="F:DNA binding"/>
    <property type="evidence" value="ECO:0007669"/>
    <property type="project" value="InterPro"/>
</dbReference>
<evidence type="ECO:0000313" key="6">
    <source>
        <dbReference type="EMBL" id="QHT21630.1"/>
    </source>
</evidence>
<dbReference type="CDD" id="cd18785">
    <property type="entry name" value="SF2_C"/>
    <property type="match status" value="1"/>
</dbReference>
<name>A0A6C0DZ69_9ZZZZ</name>
<feature type="domain" description="Helicase ATP-binding" evidence="5">
    <location>
        <begin position="105"/>
        <end position="237"/>
    </location>
</feature>
<dbReference type="Gene3D" id="3.40.50.300">
    <property type="entry name" value="P-loop containing nucleotide triphosphate hydrolases"/>
    <property type="match status" value="2"/>
</dbReference>
<protein>
    <recommendedName>
        <fullName evidence="5">Helicase ATP-binding domain-containing protein</fullName>
    </recommendedName>
</protein>
<evidence type="ECO:0000256" key="3">
    <source>
        <dbReference type="ARBA" id="ARBA00022806"/>
    </source>
</evidence>
<dbReference type="EMBL" id="MN739695">
    <property type="protein sequence ID" value="QHT21630.1"/>
    <property type="molecule type" value="Genomic_DNA"/>
</dbReference>
<organism evidence="6">
    <name type="scientific">viral metagenome</name>
    <dbReference type="NCBI Taxonomy" id="1070528"/>
    <lineage>
        <taxon>unclassified sequences</taxon>
        <taxon>metagenomes</taxon>
        <taxon>organismal metagenomes</taxon>
    </lineage>
</organism>
<dbReference type="AlphaFoldDB" id="A0A6C0DZ69"/>
<dbReference type="GO" id="GO:0004386">
    <property type="term" value="F:helicase activity"/>
    <property type="evidence" value="ECO:0007669"/>
    <property type="project" value="UniProtKB-KW"/>
</dbReference>
<dbReference type="InterPro" id="IPR006935">
    <property type="entry name" value="Helicase/UvrB_N"/>
</dbReference>
<reference evidence="6" key="1">
    <citation type="journal article" date="2020" name="Nature">
        <title>Giant virus diversity and host interactions through global metagenomics.</title>
        <authorList>
            <person name="Schulz F."/>
            <person name="Roux S."/>
            <person name="Paez-Espino D."/>
            <person name="Jungbluth S."/>
            <person name="Walsh D.A."/>
            <person name="Denef V.J."/>
            <person name="McMahon K.D."/>
            <person name="Konstantinidis K.T."/>
            <person name="Eloe-Fadrosh E.A."/>
            <person name="Kyrpides N.C."/>
            <person name="Woyke T."/>
        </authorList>
    </citation>
    <scope>NUCLEOTIDE SEQUENCE</scope>
    <source>
        <strain evidence="6">GVMAG-M-3300023179-103</strain>
    </source>
</reference>
<keyword evidence="4" id="KW-0067">ATP-binding</keyword>
<dbReference type="InterPro" id="IPR027417">
    <property type="entry name" value="P-loop_NTPase"/>
</dbReference>
<evidence type="ECO:0000259" key="5">
    <source>
        <dbReference type="PROSITE" id="PS51192"/>
    </source>
</evidence>
<dbReference type="CDD" id="cd17926">
    <property type="entry name" value="DEXHc_RE"/>
    <property type="match status" value="1"/>
</dbReference>
<dbReference type="PANTHER" id="PTHR11274">
    <property type="entry name" value="RAD25/XP-B DNA REPAIR HELICASE"/>
    <property type="match status" value="1"/>
</dbReference>
<accession>A0A6C0DZ69</accession>
<dbReference type="InterPro" id="IPR014001">
    <property type="entry name" value="Helicase_ATP-bd"/>
</dbReference>
<keyword evidence="1" id="KW-0547">Nucleotide-binding</keyword>
<dbReference type="SMART" id="SM00487">
    <property type="entry name" value="DEXDc"/>
    <property type="match status" value="1"/>
</dbReference>
<dbReference type="PROSITE" id="PS51192">
    <property type="entry name" value="HELICASE_ATP_BIND_1"/>
    <property type="match status" value="1"/>
</dbReference>
<dbReference type="PANTHER" id="PTHR11274:SF0">
    <property type="entry name" value="GENERAL TRANSCRIPTION AND DNA REPAIR FACTOR IIH HELICASE SUBUNIT XPB"/>
    <property type="match status" value="1"/>
</dbReference>
<dbReference type="InterPro" id="IPR050615">
    <property type="entry name" value="ATP-dep_DNA_Helicase"/>
</dbReference>